<sequence length="312" mass="35975">MCHNHMELKTQGFTMKATMKNYVVMGPPVAGAFRERPFKPTTFRKFYDRGLFPTALKHDAKGNRIKWQVEIETLDYHHYLPLFFDGLRETVYPYEFFARQGTHDMLEHGGPKIRPVIPQLIMPIKNALNTRNRQVICTTLKVLQHLVLSGDMVGEALVPYYRQILPICNIFKNMNINSGDGIEYGQQNRMNIGDLIKETLELFELHGGEHAYINIKYMVPTYELMSSIQPMATMYSRHEVAKSNSLHQFSRAEDKPLKTRFRNQQAAKKHNEPDESLPRLGTGQMTLLPAISTEEASAGQNQERNKLLPRRP</sequence>
<reference evidence="2" key="2">
    <citation type="submission" date="2025-09" db="UniProtKB">
        <authorList>
            <consortium name="Ensembl"/>
        </authorList>
    </citation>
    <scope>IDENTIFICATION</scope>
</reference>
<dbReference type="PANTHER" id="PTHR21207">
    <property type="entry name" value="PARKIN COREGULATED GENE PROTEIN PARK2 COREGULATED"/>
    <property type="match status" value="1"/>
</dbReference>
<feature type="region of interest" description="Disordered" evidence="1">
    <location>
        <begin position="264"/>
        <end position="312"/>
    </location>
</feature>
<evidence type="ECO:0000256" key="1">
    <source>
        <dbReference type="SAM" id="MobiDB-lite"/>
    </source>
</evidence>
<name>A0A8C9X1W8_SANLU</name>
<dbReference type="GO" id="GO:0030544">
    <property type="term" value="F:Hsp70 protein binding"/>
    <property type="evidence" value="ECO:0007669"/>
    <property type="project" value="TreeGrafter"/>
</dbReference>
<evidence type="ECO:0000313" key="2">
    <source>
        <dbReference type="Ensembl" id="ENSSLUP00000004984.1"/>
    </source>
</evidence>
<keyword evidence="3" id="KW-1185">Reference proteome</keyword>
<dbReference type="AlphaFoldDB" id="A0A8C9X1W8"/>
<dbReference type="GO" id="GO:0005829">
    <property type="term" value="C:cytosol"/>
    <property type="evidence" value="ECO:0007669"/>
    <property type="project" value="TreeGrafter"/>
</dbReference>
<dbReference type="GO" id="GO:0051879">
    <property type="term" value="F:Hsp90 protein binding"/>
    <property type="evidence" value="ECO:0007669"/>
    <property type="project" value="TreeGrafter"/>
</dbReference>
<dbReference type="Ensembl" id="ENSSLUT00000005123.1">
    <property type="protein sequence ID" value="ENSSLUP00000004984.1"/>
    <property type="gene ID" value="ENSSLUG00000002229.1"/>
</dbReference>
<dbReference type="InterPro" id="IPR016024">
    <property type="entry name" value="ARM-type_fold"/>
</dbReference>
<dbReference type="PANTHER" id="PTHR21207:SF2">
    <property type="entry name" value="PARKIN COREGULATED GENE PROTEIN"/>
    <property type="match status" value="1"/>
</dbReference>
<dbReference type="GO" id="GO:0031982">
    <property type="term" value="C:vesicle"/>
    <property type="evidence" value="ECO:0007669"/>
    <property type="project" value="TreeGrafter"/>
</dbReference>
<dbReference type="Proteomes" id="UP000694568">
    <property type="component" value="Unplaced"/>
</dbReference>
<reference evidence="2" key="1">
    <citation type="submission" date="2025-08" db="UniProtKB">
        <authorList>
            <consortium name="Ensembl"/>
        </authorList>
    </citation>
    <scope>IDENTIFICATION</scope>
</reference>
<protein>
    <submittedName>
        <fullName evidence="2">PARK2 co-regulated</fullName>
    </submittedName>
</protein>
<evidence type="ECO:0000313" key="3">
    <source>
        <dbReference type="Proteomes" id="UP000694568"/>
    </source>
</evidence>
<organism evidence="2 3">
    <name type="scientific">Sander lucioperca</name>
    <name type="common">Pike-perch</name>
    <name type="synonym">Perca lucioperca</name>
    <dbReference type="NCBI Taxonomy" id="283035"/>
    <lineage>
        <taxon>Eukaryota</taxon>
        <taxon>Metazoa</taxon>
        <taxon>Chordata</taxon>
        <taxon>Craniata</taxon>
        <taxon>Vertebrata</taxon>
        <taxon>Euteleostomi</taxon>
        <taxon>Actinopterygii</taxon>
        <taxon>Neopterygii</taxon>
        <taxon>Teleostei</taxon>
        <taxon>Neoteleostei</taxon>
        <taxon>Acanthomorphata</taxon>
        <taxon>Eupercaria</taxon>
        <taxon>Perciformes</taxon>
        <taxon>Percoidei</taxon>
        <taxon>Percidae</taxon>
        <taxon>Luciopercinae</taxon>
        <taxon>Sander</taxon>
    </lineage>
</organism>
<dbReference type="GO" id="GO:0043005">
    <property type="term" value="C:neuron projection"/>
    <property type="evidence" value="ECO:0007669"/>
    <property type="project" value="TreeGrafter"/>
</dbReference>
<dbReference type="SUPFAM" id="SSF48371">
    <property type="entry name" value="ARM repeat"/>
    <property type="match status" value="1"/>
</dbReference>
<proteinExistence type="predicted"/>
<dbReference type="InterPro" id="IPR019399">
    <property type="entry name" value="Parkin_co-regulated_protein"/>
</dbReference>
<accession>A0A8C9X1W8</accession>
<dbReference type="Pfam" id="PF10274">
    <property type="entry name" value="ParcG"/>
    <property type="match status" value="1"/>
</dbReference>
<dbReference type="GeneTree" id="ENSGT00940000157330"/>